<evidence type="ECO:0000313" key="1">
    <source>
        <dbReference type="EMBL" id="NKY27762.1"/>
    </source>
</evidence>
<proteinExistence type="predicted"/>
<dbReference type="AlphaFoldDB" id="A0A7X6L4S1"/>
<evidence type="ECO:0000313" key="2">
    <source>
        <dbReference type="Proteomes" id="UP000540698"/>
    </source>
</evidence>
<organism evidence="1 2">
    <name type="scientific">Nocardia gamkensis</name>
    <dbReference type="NCBI Taxonomy" id="352869"/>
    <lineage>
        <taxon>Bacteria</taxon>
        <taxon>Bacillati</taxon>
        <taxon>Actinomycetota</taxon>
        <taxon>Actinomycetes</taxon>
        <taxon>Mycobacteriales</taxon>
        <taxon>Nocardiaceae</taxon>
        <taxon>Nocardia</taxon>
    </lineage>
</organism>
<dbReference type="EMBL" id="JAAXOS010000007">
    <property type="protein sequence ID" value="NKY27762.1"/>
    <property type="molecule type" value="Genomic_DNA"/>
</dbReference>
<reference evidence="1 2" key="1">
    <citation type="submission" date="2020-04" db="EMBL/GenBank/DDBJ databases">
        <title>MicrobeNet Type strains.</title>
        <authorList>
            <person name="Nicholson A.C."/>
        </authorList>
    </citation>
    <scope>NUCLEOTIDE SEQUENCE [LARGE SCALE GENOMIC DNA]</scope>
    <source>
        <strain evidence="1 2">DSM 44956</strain>
    </source>
</reference>
<dbReference type="Pfam" id="PF19818">
    <property type="entry name" value="DUF6301"/>
    <property type="match status" value="1"/>
</dbReference>
<comment type="caution">
    <text evidence="1">The sequence shown here is derived from an EMBL/GenBank/DDBJ whole genome shotgun (WGS) entry which is preliminary data.</text>
</comment>
<keyword evidence="2" id="KW-1185">Reference proteome</keyword>
<accession>A0A7X6L4S1</accession>
<protein>
    <submittedName>
        <fullName evidence="1">Uncharacterized protein</fullName>
    </submittedName>
</protein>
<dbReference type="RefSeq" id="WP_063910297.1">
    <property type="nucleotide sequence ID" value="NZ_JAAXOS010000007.1"/>
</dbReference>
<sequence length="157" mass="17092">MDDSDVVGLALKLRSLVWSWRMENLMRLVVVFGWRDPIIQSSDWIRFDSGLGPGSCDVIAKDGAAERIEIALSTLAADDAAGRAAVHDAFNRASAALAGALGAPATEVAGSIPEIRWGGDETTLLLTDLGVMIRLRLVTNSWLAFHDETNDRQDRWT</sequence>
<name>A0A7X6L4S1_9NOCA</name>
<gene>
    <name evidence="1" type="ORF">HGB38_16230</name>
</gene>
<dbReference type="InterPro" id="IPR046268">
    <property type="entry name" value="DUF6301"/>
</dbReference>
<dbReference type="Proteomes" id="UP000540698">
    <property type="component" value="Unassembled WGS sequence"/>
</dbReference>